<feature type="transmembrane region" description="Helical" evidence="1">
    <location>
        <begin position="6"/>
        <end position="26"/>
    </location>
</feature>
<evidence type="ECO:0000313" key="3">
    <source>
        <dbReference type="Proteomes" id="UP000254978"/>
    </source>
</evidence>
<accession>A0A378TMU1</accession>
<sequence length="121" mass="12902">MLILALAVAGHFAFLAYLVAGGFVALRWPRSIWLHLAAVLWGACSVVIGLPCPLTWVERWARADLGLAPLPPEGFIEHYLTGVLYPNDAVGLVQALVFATVVASWLLVSAITRVGAPATRG</sequence>
<reference evidence="2 3" key="1">
    <citation type="submission" date="2018-06" db="EMBL/GenBank/DDBJ databases">
        <authorList>
            <consortium name="Pathogen Informatics"/>
            <person name="Doyle S."/>
        </authorList>
    </citation>
    <scope>NUCLEOTIDE SEQUENCE [LARGE SCALE GENOMIC DNA]</scope>
    <source>
        <strain evidence="2 3">NCTC10821</strain>
    </source>
</reference>
<dbReference type="Proteomes" id="UP000254978">
    <property type="component" value="Unassembled WGS sequence"/>
</dbReference>
<dbReference type="InterPro" id="IPR021218">
    <property type="entry name" value="DUF2784"/>
</dbReference>
<feature type="transmembrane region" description="Helical" evidence="1">
    <location>
        <begin position="33"/>
        <end position="56"/>
    </location>
</feature>
<keyword evidence="1" id="KW-0812">Transmembrane</keyword>
<dbReference type="Pfam" id="PF10861">
    <property type="entry name" value="DUF2784"/>
    <property type="match status" value="1"/>
</dbReference>
<proteinExistence type="predicted"/>
<keyword evidence="1" id="KW-0472">Membrane</keyword>
<dbReference type="EMBL" id="UGQT01000001">
    <property type="protein sequence ID" value="STZ61940.1"/>
    <property type="molecule type" value="Genomic_DNA"/>
</dbReference>
<evidence type="ECO:0000256" key="1">
    <source>
        <dbReference type="SAM" id="Phobius"/>
    </source>
</evidence>
<name>A0A378TMU1_9MYCO</name>
<organism evidence="2 3">
    <name type="scientific">Mycolicibacterium tokaiense</name>
    <dbReference type="NCBI Taxonomy" id="39695"/>
    <lineage>
        <taxon>Bacteria</taxon>
        <taxon>Bacillati</taxon>
        <taxon>Actinomycetota</taxon>
        <taxon>Actinomycetes</taxon>
        <taxon>Mycobacteriales</taxon>
        <taxon>Mycobacteriaceae</taxon>
        <taxon>Mycolicibacterium</taxon>
    </lineage>
</organism>
<protein>
    <submittedName>
        <fullName evidence="2">Protein of Uncharacterized function (DUF2784)</fullName>
    </submittedName>
</protein>
<dbReference type="AlphaFoldDB" id="A0A378TMU1"/>
<gene>
    <name evidence="2" type="ORF">NCTC10821_05502</name>
</gene>
<keyword evidence="3" id="KW-1185">Reference proteome</keyword>
<feature type="transmembrane region" description="Helical" evidence="1">
    <location>
        <begin position="89"/>
        <end position="111"/>
    </location>
</feature>
<evidence type="ECO:0000313" key="2">
    <source>
        <dbReference type="EMBL" id="STZ61940.1"/>
    </source>
</evidence>
<keyword evidence="1" id="KW-1133">Transmembrane helix</keyword>